<accession>A0AAN6K461</accession>
<evidence type="ECO:0008006" key="5">
    <source>
        <dbReference type="Google" id="ProtNLM"/>
    </source>
</evidence>
<dbReference type="InterPro" id="IPR053228">
    <property type="entry name" value="Stereospecific_Lipase"/>
</dbReference>
<dbReference type="Gene3D" id="3.40.50.1820">
    <property type="entry name" value="alpha/beta hydrolase"/>
    <property type="match status" value="1"/>
</dbReference>
<dbReference type="EMBL" id="JAUJLE010000297">
    <property type="protein sequence ID" value="KAK0962234.1"/>
    <property type="molecule type" value="Genomic_DNA"/>
</dbReference>
<evidence type="ECO:0000256" key="1">
    <source>
        <dbReference type="SAM" id="MobiDB-lite"/>
    </source>
</evidence>
<evidence type="ECO:0000256" key="2">
    <source>
        <dbReference type="SAM" id="SignalP"/>
    </source>
</evidence>
<keyword evidence="2" id="KW-0732">Signal</keyword>
<organism evidence="3 4">
    <name type="scientific">Friedmanniomyces endolithicus</name>
    <dbReference type="NCBI Taxonomy" id="329885"/>
    <lineage>
        <taxon>Eukaryota</taxon>
        <taxon>Fungi</taxon>
        <taxon>Dikarya</taxon>
        <taxon>Ascomycota</taxon>
        <taxon>Pezizomycotina</taxon>
        <taxon>Dothideomycetes</taxon>
        <taxon>Dothideomycetidae</taxon>
        <taxon>Mycosphaerellales</taxon>
        <taxon>Teratosphaeriaceae</taxon>
        <taxon>Friedmanniomyces</taxon>
    </lineage>
</organism>
<keyword evidence="4" id="KW-1185">Reference proteome</keyword>
<gene>
    <name evidence="3" type="ORF">LTR91_019527</name>
</gene>
<dbReference type="PANTHER" id="PTHR37574">
    <property type="entry name" value="LIPASE B"/>
    <property type="match status" value="1"/>
</dbReference>
<dbReference type="AlphaFoldDB" id="A0AAN6K461"/>
<feature type="compositionally biased region" description="Polar residues" evidence="1">
    <location>
        <begin position="136"/>
        <end position="146"/>
    </location>
</feature>
<sequence length="470" mass="48992">MPGMKSFVWISVFTGALIQHTAAAPTPTQTGADLDERGVVGGLLGVVGTAISNLKKLGSSGTGTANYNSALSYLMTITPTATPTSPQQALAALSSIYEASPTPNNLYAAIGEYIAAGLTTTNLTSALSAIEAGPSGANSETNTNPKNPSPPVYPKANSTDAPYDLSETRLRAAIHIPSTYQYGAPNAPQPIILVPGTGDTGYTTFRGSYIPLLTNSPIGDPVWLNIPGYLLNDAQTNAEYVAYAINYLSAISAHRQVAVLGWSQGNIDTQWAFKYWPSTRSKVTDHVAFSPDYHGTVLANFLALGEPLPPSVLQQEYTSTFITTLRAEGGDSAYVPTTTVYSGFLDEVVEPQQGSGASAFLKDARGVGVSNTEVQTVCAGLPAGGFYTHEGVLYNALGFALAVDALSHVGPGEVSRLDLGRVCASYLTPGLGLDDLLLTEDSIAVAGVAILVYPGKVVVEPAIKSYAVSS</sequence>
<reference evidence="3" key="1">
    <citation type="submission" date="2023-06" db="EMBL/GenBank/DDBJ databases">
        <title>Black Yeasts Isolated from many extreme environments.</title>
        <authorList>
            <person name="Coleine C."/>
            <person name="Stajich J.E."/>
            <person name="Selbmann L."/>
        </authorList>
    </citation>
    <scope>NUCLEOTIDE SEQUENCE</scope>
    <source>
        <strain evidence="3">CCFEE 5200</strain>
    </source>
</reference>
<evidence type="ECO:0000313" key="4">
    <source>
        <dbReference type="Proteomes" id="UP001175353"/>
    </source>
</evidence>
<feature type="region of interest" description="Disordered" evidence="1">
    <location>
        <begin position="133"/>
        <end position="160"/>
    </location>
</feature>
<dbReference type="PANTHER" id="PTHR37574:SF1">
    <property type="entry name" value="LIPASE B"/>
    <property type="match status" value="1"/>
</dbReference>
<name>A0AAN6K461_9PEZI</name>
<dbReference type="Proteomes" id="UP001175353">
    <property type="component" value="Unassembled WGS sequence"/>
</dbReference>
<feature type="chain" id="PRO_5042856040" description="Lipase B" evidence="2">
    <location>
        <begin position="24"/>
        <end position="470"/>
    </location>
</feature>
<comment type="caution">
    <text evidence="3">The sequence shown here is derived from an EMBL/GenBank/DDBJ whole genome shotgun (WGS) entry which is preliminary data.</text>
</comment>
<dbReference type="InterPro" id="IPR029058">
    <property type="entry name" value="AB_hydrolase_fold"/>
</dbReference>
<feature type="signal peptide" evidence="2">
    <location>
        <begin position="1"/>
        <end position="23"/>
    </location>
</feature>
<dbReference type="SUPFAM" id="SSF53474">
    <property type="entry name" value="alpha/beta-Hydrolases"/>
    <property type="match status" value="1"/>
</dbReference>
<evidence type="ECO:0000313" key="3">
    <source>
        <dbReference type="EMBL" id="KAK0962234.1"/>
    </source>
</evidence>
<proteinExistence type="predicted"/>
<protein>
    <recommendedName>
        <fullName evidence="5">Lipase B</fullName>
    </recommendedName>
</protein>